<name>A0A0F4YLT1_RASE3</name>
<gene>
    <name evidence="2" type="ORF">T310_6958</name>
</gene>
<evidence type="ECO:0000313" key="3">
    <source>
        <dbReference type="Proteomes" id="UP000053958"/>
    </source>
</evidence>
<feature type="region of interest" description="Disordered" evidence="1">
    <location>
        <begin position="747"/>
        <end position="770"/>
    </location>
</feature>
<evidence type="ECO:0000256" key="1">
    <source>
        <dbReference type="SAM" id="MobiDB-lite"/>
    </source>
</evidence>
<dbReference type="RefSeq" id="XP_013325692.1">
    <property type="nucleotide sequence ID" value="XM_013470238.1"/>
</dbReference>
<evidence type="ECO:0008006" key="4">
    <source>
        <dbReference type="Google" id="ProtNLM"/>
    </source>
</evidence>
<feature type="compositionally biased region" description="Basic and acidic residues" evidence="1">
    <location>
        <begin position="388"/>
        <end position="400"/>
    </location>
</feature>
<feature type="region of interest" description="Disordered" evidence="1">
    <location>
        <begin position="388"/>
        <end position="409"/>
    </location>
</feature>
<dbReference type="Pfam" id="PF09814">
    <property type="entry name" value="HECT_2"/>
    <property type="match status" value="1"/>
</dbReference>
<reference evidence="2 3" key="1">
    <citation type="submission" date="2015-04" db="EMBL/GenBank/DDBJ databases">
        <authorList>
            <person name="Heijne W.H."/>
            <person name="Fedorova N.D."/>
            <person name="Nierman W.C."/>
            <person name="Vollebregt A.W."/>
            <person name="Zhao Z."/>
            <person name="Wu L."/>
            <person name="Kumar M."/>
            <person name="Stam H."/>
            <person name="van den Berg M.A."/>
            <person name="Pel H.J."/>
        </authorList>
    </citation>
    <scope>NUCLEOTIDE SEQUENCE [LARGE SCALE GENOMIC DNA]</scope>
    <source>
        <strain evidence="2 3">CBS 393.64</strain>
    </source>
</reference>
<dbReference type="PANTHER" id="PTHR31531:SF2">
    <property type="entry name" value="E3 UBIQUITIN-PROTEIN LIGASE E3D"/>
    <property type="match status" value="1"/>
</dbReference>
<proteinExistence type="predicted"/>
<feature type="region of interest" description="Disordered" evidence="1">
    <location>
        <begin position="790"/>
        <end position="834"/>
    </location>
</feature>
<dbReference type="GO" id="GO:0051865">
    <property type="term" value="P:protein autoubiquitination"/>
    <property type="evidence" value="ECO:0007669"/>
    <property type="project" value="TreeGrafter"/>
</dbReference>
<dbReference type="GO" id="GO:0030332">
    <property type="term" value="F:cyclin binding"/>
    <property type="evidence" value="ECO:0007669"/>
    <property type="project" value="TreeGrafter"/>
</dbReference>
<dbReference type="GO" id="GO:0043161">
    <property type="term" value="P:proteasome-mediated ubiquitin-dependent protein catabolic process"/>
    <property type="evidence" value="ECO:0007669"/>
    <property type="project" value="TreeGrafter"/>
</dbReference>
<dbReference type="GeneID" id="25319235"/>
<dbReference type="OrthoDB" id="386949at2759"/>
<feature type="compositionally biased region" description="Basic and acidic residues" evidence="1">
    <location>
        <begin position="810"/>
        <end position="834"/>
    </location>
</feature>
<dbReference type="EMBL" id="LASV01000384">
    <property type="protein sequence ID" value="KKA19080.1"/>
    <property type="molecule type" value="Genomic_DNA"/>
</dbReference>
<dbReference type="GO" id="GO:0000209">
    <property type="term" value="P:protein polyubiquitination"/>
    <property type="evidence" value="ECO:0007669"/>
    <property type="project" value="TreeGrafter"/>
</dbReference>
<dbReference type="PANTHER" id="PTHR31531">
    <property type="entry name" value="E3 UBIQUITIN-PROTEIN LIGASE E3D FAMILY MEMBER"/>
    <property type="match status" value="1"/>
</dbReference>
<organism evidence="2 3">
    <name type="scientific">Rasamsonia emersonii (strain ATCC 16479 / CBS 393.64 / IMI 116815)</name>
    <dbReference type="NCBI Taxonomy" id="1408163"/>
    <lineage>
        <taxon>Eukaryota</taxon>
        <taxon>Fungi</taxon>
        <taxon>Dikarya</taxon>
        <taxon>Ascomycota</taxon>
        <taxon>Pezizomycotina</taxon>
        <taxon>Eurotiomycetes</taxon>
        <taxon>Eurotiomycetidae</taxon>
        <taxon>Eurotiales</taxon>
        <taxon>Trichocomaceae</taxon>
        <taxon>Rasamsonia</taxon>
    </lineage>
</organism>
<protein>
    <recommendedName>
        <fullName evidence="4">Ubiquitin-conjugating enzyme E2C-binding protein</fullName>
    </recommendedName>
</protein>
<dbReference type="AlphaFoldDB" id="A0A0F4YLT1"/>
<keyword evidence="3" id="KW-1185">Reference proteome</keyword>
<feature type="region of interest" description="Disordered" evidence="1">
    <location>
        <begin position="656"/>
        <end position="699"/>
    </location>
</feature>
<sequence>MHAELLPNIRQLTLYVSSPNSPESASSSEHATSDISLSESRRAVTVYFTHGEVEVTETLKLPARVSEASRRSLHFAGHRVGVKDNVNAADRRRREFSFRLPIDKDEGVDTATTDGLQDDDFIPWTAEDMSTCTSLHCRFCTRVILDGAKTQNGSGDTARSGWTWKDLPSGNWAEMMDFWHCHKPDPHEHENEREREQHKTVENRNASIKGYGAASQVVATPGTILVDVASFLVAEVDCQGLKFFLESFPPGGDLPPPPSPSYYIAPTVDTTVLCKCATTSGKKKEASSLTSEPMIWPSILLPKIENQGQKSLVFSLPSSRQATVSFLQGRRVGWQQVTAPTSSGLSSSTRVNVECEGCGAILGMEDRVAAGWRLYKANICAKRPTVEDHKQLAPEEKRDDESESPSLEYHPTETIVSAQLLELIQREGVRRFVIHAGGKSGMLLWVFNPDLRYSSCSVDHSVMARRALKVFYQDVSNVEGLLEPEKGRPAPISLEELFLPMSIFTEVVESLRRSNASPFAGATQHDSFLSGTNRTHLDHARFYMVDTQGLPSCNAAFMVRTCQTVQSSNFHARVVQRIYLLLSSNNRIADSISDDCHSIAGTDSHTKSKVWKSIPFTLYPIKPDNHPNENVQIGSVPLADGEVITWEHLEDLALLPANGDDPGSLTPRERAHDSARTCGDEQKMDTNSEDGESQSHRAEDVRTQIMSENITRLKIPTGSAVLPALFVSQASSDRLIMMQHHSSSNTWANAADVPTRPTSSSSQELPPLTRCPQSTFANFPSVAYNYDGSPVEDAPMSDDTHFPVSGDLTPARRMDTLRADPARNKNDKKDDSLDKNRFLQFSCDKRS</sequence>
<dbReference type="GO" id="GO:0000151">
    <property type="term" value="C:ubiquitin ligase complex"/>
    <property type="evidence" value="ECO:0007669"/>
    <property type="project" value="TreeGrafter"/>
</dbReference>
<dbReference type="GO" id="GO:0005634">
    <property type="term" value="C:nucleus"/>
    <property type="evidence" value="ECO:0007669"/>
    <property type="project" value="TreeGrafter"/>
</dbReference>
<dbReference type="GO" id="GO:0006513">
    <property type="term" value="P:protein monoubiquitination"/>
    <property type="evidence" value="ECO:0007669"/>
    <property type="project" value="TreeGrafter"/>
</dbReference>
<dbReference type="GO" id="GO:0005829">
    <property type="term" value="C:cytosol"/>
    <property type="evidence" value="ECO:0007669"/>
    <property type="project" value="TreeGrafter"/>
</dbReference>
<dbReference type="GO" id="GO:0061630">
    <property type="term" value="F:ubiquitin protein ligase activity"/>
    <property type="evidence" value="ECO:0007669"/>
    <property type="project" value="TreeGrafter"/>
</dbReference>
<comment type="caution">
    <text evidence="2">The sequence shown here is derived from an EMBL/GenBank/DDBJ whole genome shotgun (WGS) entry which is preliminary data.</text>
</comment>
<evidence type="ECO:0000313" key="2">
    <source>
        <dbReference type="EMBL" id="KKA19080.1"/>
    </source>
</evidence>
<dbReference type="Proteomes" id="UP000053958">
    <property type="component" value="Unassembled WGS sequence"/>
</dbReference>
<dbReference type="InterPro" id="IPR019193">
    <property type="entry name" value="UBQ-conj_enz_E2-bd_prot"/>
</dbReference>
<accession>A0A0F4YLT1</accession>
<dbReference type="GO" id="GO:0031624">
    <property type="term" value="F:ubiquitin conjugating enzyme binding"/>
    <property type="evidence" value="ECO:0007669"/>
    <property type="project" value="TreeGrafter"/>
</dbReference>
<feature type="compositionally biased region" description="Basic and acidic residues" evidence="1">
    <location>
        <begin position="667"/>
        <end position="686"/>
    </location>
</feature>
<dbReference type="STRING" id="1408163.A0A0F4YLT1"/>